<protein>
    <submittedName>
        <fullName evidence="1">Gp203</fullName>
    </submittedName>
</protein>
<name>G9B1V4_9CAUD</name>
<evidence type="ECO:0000313" key="1">
    <source>
        <dbReference type="EMBL" id="ADH03349.1"/>
    </source>
</evidence>
<dbReference type="KEGG" id="vg:11536859"/>
<reference evidence="1 2" key="1">
    <citation type="submission" date="2013-01" db="EMBL/GenBank/DDBJ databases">
        <title>Large myovirus of Bacillus.</title>
        <authorList>
            <person name="Klumpp J."/>
            <person name="Beyer W."/>
            <person name="Loessner M.J."/>
        </authorList>
    </citation>
    <scope>NUCLEOTIDE SEQUENCE [LARGE SCALE GENOMIC DNA]</scope>
</reference>
<evidence type="ECO:0000313" key="2">
    <source>
        <dbReference type="Proteomes" id="UP000005445"/>
    </source>
</evidence>
<organism evidence="1 2">
    <name type="scientific">Bacillus phage W.Ph</name>
    <dbReference type="NCBI Taxonomy" id="764595"/>
    <lineage>
        <taxon>Viruses</taxon>
        <taxon>Duplodnaviria</taxon>
        <taxon>Heunggongvirae</taxon>
        <taxon>Uroviricota</taxon>
        <taxon>Caudoviricetes</taxon>
        <taxon>Herelleviridae</taxon>
        <taxon>Bastillevirinae</taxon>
        <taxon>Wphvirus</taxon>
        <taxon>Wphvirus WPh</taxon>
    </lineage>
</organism>
<accession>G9B1V4</accession>
<dbReference type="GeneID" id="11536859"/>
<dbReference type="OrthoDB" id="15155at10239"/>
<sequence>MTNAIDMMNQEVMVTTLDGRSFTGTMVDVNTAGDVAWIDNGIDWVSVSMNHDKVSLVNPVKEEITIKEPSDVKNITAIKAEYKEELSSQWEDVSYHEVRVFNTEEDDVEVYDAEFAAYSEDGEYLFCVYFGTYYDEKQAVKAAKEMRTKLRKYFEVKGQVYVYTC</sequence>
<dbReference type="RefSeq" id="YP_004957218.1">
    <property type="nucleotide sequence ID" value="NC_016563.1"/>
</dbReference>
<proteinExistence type="predicted"/>
<keyword evidence="2" id="KW-1185">Reference proteome</keyword>
<dbReference type="EMBL" id="HM144387">
    <property type="protein sequence ID" value="ADH03349.1"/>
    <property type="molecule type" value="Genomic_DNA"/>
</dbReference>
<dbReference type="Proteomes" id="UP000005445">
    <property type="component" value="Segment"/>
</dbReference>